<feature type="region of interest" description="Disordered" evidence="1">
    <location>
        <begin position="1"/>
        <end position="30"/>
    </location>
</feature>
<name>A0A0A9CIP4_ARUDO</name>
<evidence type="ECO:0000313" key="2">
    <source>
        <dbReference type="EMBL" id="JAD73260.1"/>
    </source>
</evidence>
<protein>
    <submittedName>
        <fullName evidence="2">Uncharacterized protein</fullName>
    </submittedName>
</protein>
<organism evidence="2">
    <name type="scientific">Arundo donax</name>
    <name type="common">Giant reed</name>
    <name type="synonym">Donax arundinaceus</name>
    <dbReference type="NCBI Taxonomy" id="35708"/>
    <lineage>
        <taxon>Eukaryota</taxon>
        <taxon>Viridiplantae</taxon>
        <taxon>Streptophyta</taxon>
        <taxon>Embryophyta</taxon>
        <taxon>Tracheophyta</taxon>
        <taxon>Spermatophyta</taxon>
        <taxon>Magnoliopsida</taxon>
        <taxon>Liliopsida</taxon>
        <taxon>Poales</taxon>
        <taxon>Poaceae</taxon>
        <taxon>PACMAD clade</taxon>
        <taxon>Arundinoideae</taxon>
        <taxon>Arundineae</taxon>
        <taxon>Arundo</taxon>
    </lineage>
</organism>
<dbReference type="EMBL" id="GBRH01224635">
    <property type="protein sequence ID" value="JAD73260.1"/>
    <property type="molecule type" value="Transcribed_RNA"/>
</dbReference>
<accession>A0A0A9CIP4</accession>
<proteinExistence type="predicted"/>
<reference evidence="2" key="2">
    <citation type="journal article" date="2015" name="Data Brief">
        <title>Shoot transcriptome of the giant reed, Arundo donax.</title>
        <authorList>
            <person name="Barrero R.A."/>
            <person name="Guerrero F.D."/>
            <person name="Moolhuijzen P."/>
            <person name="Goolsby J.A."/>
            <person name="Tidwell J."/>
            <person name="Bellgard S.E."/>
            <person name="Bellgard M.I."/>
        </authorList>
    </citation>
    <scope>NUCLEOTIDE SEQUENCE</scope>
    <source>
        <tissue evidence="2">Shoot tissue taken approximately 20 cm above the soil surface</tissue>
    </source>
</reference>
<evidence type="ECO:0000256" key="1">
    <source>
        <dbReference type="SAM" id="MobiDB-lite"/>
    </source>
</evidence>
<dbReference type="AlphaFoldDB" id="A0A0A9CIP4"/>
<reference evidence="2" key="1">
    <citation type="submission" date="2014-09" db="EMBL/GenBank/DDBJ databases">
        <authorList>
            <person name="Magalhaes I.L.F."/>
            <person name="Oliveira U."/>
            <person name="Santos F.R."/>
            <person name="Vidigal T.H.D.A."/>
            <person name="Brescovit A.D."/>
            <person name="Santos A.J."/>
        </authorList>
    </citation>
    <scope>NUCLEOTIDE SEQUENCE</scope>
    <source>
        <tissue evidence="2">Shoot tissue taken approximately 20 cm above the soil surface</tissue>
    </source>
</reference>
<sequence>MRKGAAVGSGSSSERQPTLDPRFPGPPLRPLAAPCSIGLEALGQPPVLRGRRGIGAWVPGAWSVAAPGRMLGRAMPTRDLSRH</sequence>